<dbReference type="Gene3D" id="1.10.260.40">
    <property type="entry name" value="lambda repressor-like DNA-binding domains"/>
    <property type="match status" value="1"/>
</dbReference>
<feature type="domain" description="HTH lacI-type" evidence="4">
    <location>
        <begin position="2"/>
        <end position="56"/>
    </location>
</feature>
<dbReference type="GO" id="GO:0000976">
    <property type="term" value="F:transcription cis-regulatory region binding"/>
    <property type="evidence" value="ECO:0007669"/>
    <property type="project" value="TreeGrafter"/>
</dbReference>
<keyword evidence="3" id="KW-0804">Transcription</keyword>
<dbReference type="InterPro" id="IPR028082">
    <property type="entry name" value="Peripla_BP_I"/>
</dbReference>
<dbReference type="Pfam" id="PF00356">
    <property type="entry name" value="LacI"/>
    <property type="match status" value="1"/>
</dbReference>
<gene>
    <name evidence="5" type="ORF">FVO59_01985</name>
</gene>
<dbReference type="PROSITE" id="PS50932">
    <property type="entry name" value="HTH_LACI_2"/>
    <property type="match status" value="1"/>
</dbReference>
<name>A0A7D8A6M9_9MICO</name>
<dbReference type="CDD" id="cd01392">
    <property type="entry name" value="HTH_LacI"/>
    <property type="match status" value="1"/>
</dbReference>
<evidence type="ECO:0000313" key="6">
    <source>
        <dbReference type="Proteomes" id="UP000515708"/>
    </source>
</evidence>
<protein>
    <submittedName>
        <fullName evidence="5">LacI family transcriptional regulator</fullName>
    </submittedName>
</protein>
<dbReference type="SUPFAM" id="SSF53822">
    <property type="entry name" value="Periplasmic binding protein-like I"/>
    <property type="match status" value="1"/>
</dbReference>
<dbReference type="AlphaFoldDB" id="A0A7D8A6M9"/>
<dbReference type="PROSITE" id="PS00356">
    <property type="entry name" value="HTH_LACI_1"/>
    <property type="match status" value="1"/>
</dbReference>
<dbReference type="PANTHER" id="PTHR30146">
    <property type="entry name" value="LACI-RELATED TRANSCRIPTIONAL REPRESSOR"/>
    <property type="match status" value="1"/>
</dbReference>
<evidence type="ECO:0000313" key="5">
    <source>
        <dbReference type="EMBL" id="QMU96100.1"/>
    </source>
</evidence>
<evidence type="ECO:0000259" key="4">
    <source>
        <dbReference type="PROSITE" id="PS50932"/>
    </source>
</evidence>
<dbReference type="InterPro" id="IPR000843">
    <property type="entry name" value="HTH_LacI"/>
</dbReference>
<dbReference type="Gene3D" id="3.40.50.2300">
    <property type="match status" value="2"/>
</dbReference>
<dbReference type="InterPro" id="IPR010982">
    <property type="entry name" value="Lambda_DNA-bd_dom_sf"/>
</dbReference>
<sequence>MSTIADVAARAGVSKATASRALSGGGYVSNETRERVRAAARELHYVAHSSATSLATGRSLSVGVIIPALDRWFFAELLAGIQQGLLDAGQDLVLYGTQEGSDERARLFSDVLPRRRLDGIIAVGIQPSTHELETLMQVGSPLVSIGAYREDNSAVSIDDEAAARIATEHLIDLGHRDIAFLGGREDAATHAYGDEQRLRGYRAAMTTASLHAEIRHAVGESTTPGGYEAGVRMLGDRQNRPTAFVAVCDEAAIGGIIAARRLGLSVPAELSVVGIDDHAHAEMFALTTVRQQPRMQGLAAVELLRRRMDAPDAPAEHQALASELVVRASTAVPRA</sequence>
<dbReference type="InterPro" id="IPR046335">
    <property type="entry name" value="LacI/GalR-like_sensor"/>
</dbReference>
<organism evidence="5 6">
    <name type="scientific">Microbacterium esteraromaticum</name>
    <dbReference type="NCBI Taxonomy" id="57043"/>
    <lineage>
        <taxon>Bacteria</taxon>
        <taxon>Bacillati</taxon>
        <taxon>Actinomycetota</taxon>
        <taxon>Actinomycetes</taxon>
        <taxon>Micrococcales</taxon>
        <taxon>Microbacteriaceae</taxon>
        <taxon>Microbacterium</taxon>
    </lineage>
</organism>
<dbReference type="RefSeq" id="WP_182254127.1">
    <property type="nucleotide sequence ID" value="NZ_CP043732.1"/>
</dbReference>
<dbReference type="SMART" id="SM00354">
    <property type="entry name" value="HTH_LACI"/>
    <property type="match status" value="1"/>
</dbReference>
<reference evidence="5 6" key="1">
    <citation type="journal article" date="2020" name="Front. Microbiol.">
        <title>Design of Bacterial Strain-Specific qPCR Assays Using NGS Data and Publicly Available Resources and Its Application to Track Biocontrol Strains.</title>
        <authorList>
            <person name="Hernandez I."/>
            <person name="Sant C."/>
            <person name="Martinez R."/>
            <person name="Fernandez C."/>
        </authorList>
    </citation>
    <scope>NUCLEOTIDE SEQUENCE [LARGE SCALE GENOMIC DNA]</scope>
    <source>
        <strain evidence="5 6">B24</strain>
    </source>
</reference>
<evidence type="ECO:0000256" key="3">
    <source>
        <dbReference type="ARBA" id="ARBA00023163"/>
    </source>
</evidence>
<dbReference type="CDD" id="cd06267">
    <property type="entry name" value="PBP1_LacI_sugar_binding-like"/>
    <property type="match status" value="1"/>
</dbReference>
<keyword evidence="1" id="KW-0805">Transcription regulation</keyword>
<dbReference type="PANTHER" id="PTHR30146:SF153">
    <property type="entry name" value="LACTOSE OPERON REPRESSOR"/>
    <property type="match status" value="1"/>
</dbReference>
<dbReference type="Pfam" id="PF13377">
    <property type="entry name" value="Peripla_BP_3"/>
    <property type="match status" value="1"/>
</dbReference>
<accession>A0A7D8A6M9</accession>
<dbReference type="EMBL" id="CP043732">
    <property type="protein sequence ID" value="QMU96100.1"/>
    <property type="molecule type" value="Genomic_DNA"/>
</dbReference>
<dbReference type="SUPFAM" id="SSF47413">
    <property type="entry name" value="lambda repressor-like DNA-binding domains"/>
    <property type="match status" value="1"/>
</dbReference>
<dbReference type="Proteomes" id="UP000515708">
    <property type="component" value="Chromosome"/>
</dbReference>
<dbReference type="GO" id="GO:0003700">
    <property type="term" value="F:DNA-binding transcription factor activity"/>
    <property type="evidence" value="ECO:0007669"/>
    <property type="project" value="TreeGrafter"/>
</dbReference>
<proteinExistence type="predicted"/>
<evidence type="ECO:0000256" key="2">
    <source>
        <dbReference type="ARBA" id="ARBA00023125"/>
    </source>
</evidence>
<keyword evidence="2" id="KW-0238">DNA-binding</keyword>
<evidence type="ECO:0000256" key="1">
    <source>
        <dbReference type="ARBA" id="ARBA00023015"/>
    </source>
</evidence>